<gene>
    <name evidence="2" type="ORF">SCF082_LOCUS28611</name>
</gene>
<evidence type="ECO:0000313" key="3">
    <source>
        <dbReference type="Proteomes" id="UP001642464"/>
    </source>
</evidence>
<accession>A0ABP0ML98</accession>
<dbReference type="Proteomes" id="UP001642464">
    <property type="component" value="Unassembled WGS sequence"/>
</dbReference>
<evidence type="ECO:0000256" key="1">
    <source>
        <dbReference type="SAM" id="MobiDB-lite"/>
    </source>
</evidence>
<sequence length="124" mass="13984">MPDQKFGDFAALALKAGAQTLHLNSTRVTDTDSQKALLEYQAKLKRGAFHRDWMEWRMRRSGAAQRGNTPRRATGGVKSSGSKVDTAYSKTQPTKILDFSEDISEGDKRCQRPGGRAHRDMWER</sequence>
<protein>
    <submittedName>
        <fullName evidence="2">Gastrulation defective protein 1-like</fullName>
    </submittedName>
</protein>
<organism evidence="2 3">
    <name type="scientific">Durusdinium trenchii</name>
    <dbReference type="NCBI Taxonomy" id="1381693"/>
    <lineage>
        <taxon>Eukaryota</taxon>
        <taxon>Sar</taxon>
        <taxon>Alveolata</taxon>
        <taxon>Dinophyceae</taxon>
        <taxon>Suessiales</taxon>
        <taxon>Symbiodiniaceae</taxon>
        <taxon>Durusdinium</taxon>
    </lineage>
</organism>
<name>A0ABP0ML98_9DINO</name>
<proteinExistence type="predicted"/>
<comment type="caution">
    <text evidence="2">The sequence shown here is derived from an EMBL/GenBank/DDBJ whole genome shotgun (WGS) entry which is preliminary data.</text>
</comment>
<feature type="region of interest" description="Disordered" evidence="1">
    <location>
        <begin position="60"/>
        <end position="124"/>
    </location>
</feature>
<evidence type="ECO:0000313" key="2">
    <source>
        <dbReference type="EMBL" id="CAK9052244.1"/>
    </source>
</evidence>
<keyword evidence="3" id="KW-1185">Reference proteome</keyword>
<reference evidence="2 3" key="1">
    <citation type="submission" date="2024-02" db="EMBL/GenBank/DDBJ databases">
        <authorList>
            <person name="Chen Y."/>
            <person name="Shah S."/>
            <person name="Dougan E. K."/>
            <person name="Thang M."/>
            <person name="Chan C."/>
        </authorList>
    </citation>
    <scope>NUCLEOTIDE SEQUENCE [LARGE SCALE GENOMIC DNA]</scope>
</reference>
<feature type="compositionally biased region" description="Polar residues" evidence="1">
    <location>
        <begin position="77"/>
        <end position="94"/>
    </location>
</feature>
<feature type="non-terminal residue" evidence="2">
    <location>
        <position position="124"/>
    </location>
</feature>
<dbReference type="EMBL" id="CAXAMM010022570">
    <property type="protein sequence ID" value="CAK9052244.1"/>
    <property type="molecule type" value="Genomic_DNA"/>
</dbReference>